<proteinExistence type="predicted"/>
<organism evidence="2 3">
    <name type="scientific">Diploptera punctata</name>
    <name type="common">Pacific beetle cockroach</name>
    <dbReference type="NCBI Taxonomy" id="6984"/>
    <lineage>
        <taxon>Eukaryota</taxon>
        <taxon>Metazoa</taxon>
        <taxon>Ecdysozoa</taxon>
        <taxon>Arthropoda</taxon>
        <taxon>Hexapoda</taxon>
        <taxon>Insecta</taxon>
        <taxon>Pterygota</taxon>
        <taxon>Neoptera</taxon>
        <taxon>Polyneoptera</taxon>
        <taxon>Dictyoptera</taxon>
        <taxon>Blattodea</taxon>
        <taxon>Blaberoidea</taxon>
        <taxon>Blaberidae</taxon>
        <taxon>Diplopterinae</taxon>
        <taxon>Diploptera</taxon>
    </lineage>
</organism>
<gene>
    <name evidence="2" type="ORF">L9F63_003454</name>
</gene>
<dbReference type="PANTHER" id="PTHR23278">
    <property type="entry name" value="SIDESTEP PROTEIN"/>
    <property type="match status" value="1"/>
</dbReference>
<dbReference type="InterPro" id="IPR007110">
    <property type="entry name" value="Ig-like_dom"/>
</dbReference>
<dbReference type="SUPFAM" id="SSF48726">
    <property type="entry name" value="Immunoglobulin"/>
    <property type="match status" value="1"/>
</dbReference>
<feature type="non-terminal residue" evidence="2">
    <location>
        <position position="137"/>
    </location>
</feature>
<dbReference type="PROSITE" id="PS50835">
    <property type="entry name" value="IG_LIKE"/>
    <property type="match status" value="1"/>
</dbReference>
<dbReference type="Proteomes" id="UP001233999">
    <property type="component" value="Unassembled WGS sequence"/>
</dbReference>
<reference evidence="2" key="1">
    <citation type="journal article" date="2023" name="IScience">
        <title>Live-bearing cockroach genome reveals convergent evolutionary mechanisms linked to viviparity in insects and beyond.</title>
        <authorList>
            <person name="Fouks B."/>
            <person name="Harrison M.C."/>
            <person name="Mikhailova A.A."/>
            <person name="Marchal E."/>
            <person name="English S."/>
            <person name="Carruthers M."/>
            <person name="Jennings E.C."/>
            <person name="Chiamaka E.L."/>
            <person name="Frigard R.A."/>
            <person name="Pippel M."/>
            <person name="Attardo G.M."/>
            <person name="Benoit J.B."/>
            <person name="Bornberg-Bauer E."/>
            <person name="Tobe S.S."/>
        </authorList>
    </citation>
    <scope>NUCLEOTIDE SEQUENCE</scope>
    <source>
        <strain evidence="2">Stay&amp;Tobe</strain>
    </source>
</reference>
<comment type="caution">
    <text evidence="2">The sequence shown here is derived from an EMBL/GenBank/DDBJ whole genome shotgun (WGS) entry which is preliminary data.</text>
</comment>
<name>A0AAD7ZK69_DIPPU</name>
<evidence type="ECO:0000259" key="1">
    <source>
        <dbReference type="PROSITE" id="PS50835"/>
    </source>
</evidence>
<dbReference type="InterPro" id="IPR036179">
    <property type="entry name" value="Ig-like_dom_sf"/>
</dbReference>
<reference evidence="2" key="2">
    <citation type="submission" date="2023-05" db="EMBL/GenBank/DDBJ databases">
        <authorList>
            <person name="Fouks B."/>
        </authorList>
    </citation>
    <scope>NUCLEOTIDE SEQUENCE</scope>
    <source>
        <strain evidence="2">Stay&amp;Tobe</strain>
        <tissue evidence="2">Testes</tissue>
    </source>
</reference>
<dbReference type="EMBL" id="JASPKZ010007817">
    <property type="protein sequence ID" value="KAJ9582215.1"/>
    <property type="molecule type" value="Genomic_DNA"/>
</dbReference>
<evidence type="ECO:0000313" key="3">
    <source>
        <dbReference type="Proteomes" id="UP001233999"/>
    </source>
</evidence>
<keyword evidence="3" id="KW-1185">Reference proteome</keyword>
<accession>A0AAD7ZK69</accession>
<dbReference type="Gene3D" id="2.60.40.10">
    <property type="entry name" value="Immunoglobulins"/>
    <property type="match status" value="1"/>
</dbReference>
<dbReference type="PANTHER" id="PTHR23278:SF19">
    <property type="entry name" value="OBSCURIN"/>
    <property type="match status" value="1"/>
</dbReference>
<feature type="domain" description="Ig-like" evidence="1">
    <location>
        <begin position="14"/>
        <end position="131"/>
    </location>
</feature>
<sequence>FSGILLNQLILRGPNHNHRGLHPSNVVDGKALPTCSDDTDQLQGVPCSSEQTCLRMRFETPPYTYDLRGKHSETASHWKDKEILDERGYFRTITEPATLSLDNVDERDEGEYRCRVDFKQAPTRNSRVRLTVISKYR</sequence>
<evidence type="ECO:0000313" key="2">
    <source>
        <dbReference type="EMBL" id="KAJ9582215.1"/>
    </source>
</evidence>
<protein>
    <recommendedName>
        <fullName evidence="1">Ig-like domain-containing protein</fullName>
    </recommendedName>
</protein>
<dbReference type="AlphaFoldDB" id="A0AAD7ZK69"/>
<dbReference type="InterPro" id="IPR013783">
    <property type="entry name" value="Ig-like_fold"/>
</dbReference>